<dbReference type="Proteomes" id="UP000450000">
    <property type="component" value="Unassembled WGS sequence"/>
</dbReference>
<dbReference type="EMBL" id="WBOF01000005">
    <property type="protein sequence ID" value="MQS17468.1"/>
    <property type="molecule type" value="Genomic_DNA"/>
</dbReference>
<evidence type="ECO:0000313" key="2">
    <source>
        <dbReference type="Proteomes" id="UP000450000"/>
    </source>
</evidence>
<accession>A0A6N7L4D5</accession>
<protein>
    <submittedName>
        <fullName evidence="1">Uncharacterized protein</fullName>
    </submittedName>
</protein>
<name>A0A6N7L4D5_9ACTN</name>
<gene>
    <name evidence="1" type="ORF">F7Q99_36115</name>
</gene>
<organism evidence="1 2">
    <name type="scientific">Streptomyces kaniharaensis</name>
    <dbReference type="NCBI Taxonomy" id="212423"/>
    <lineage>
        <taxon>Bacteria</taxon>
        <taxon>Bacillati</taxon>
        <taxon>Actinomycetota</taxon>
        <taxon>Actinomycetes</taxon>
        <taxon>Kitasatosporales</taxon>
        <taxon>Streptomycetaceae</taxon>
        <taxon>Streptomyces</taxon>
    </lineage>
</organism>
<dbReference type="RefSeq" id="WP_153470452.1">
    <property type="nucleotide sequence ID" value="NZ_WBOF01000005.1"/>
</dbReference>
<keyword evidence="2" id="KW-1185">Reference proteome</keyword>
<proteinExistence type="predicted"/>
<reference evidence="1 2" key="1">
    <citation type="submission" date="2019-09" db="EMBL/GenBank/DDBJ databases">
        <title>Genome Sequences of Streptomyces kaniharaensis ATCC 21070.</title>
        <authorList>
            <person name="Zhu W."/>
            <person name="De Crecy-Lagard V."/>
            <person name="Richards N.G."/>
        </authorList>
    </citation>
    <scope>NUCLEOTIDE SEQUENCE [LARGE SCALE GENOMIC DNA]</scope>
    <source>
        <strain evidence="1 2">SF-557</strain>
    </source>
</reference>
<comment type="caution">
    <text evidence="1">The sequence shown here is derived from an EMBL/GenBank/DDBJ whole genome shotgun (WGS) entry which is preliminary data.</text>
</comment>
<dbReference type="AlphaFoldDB" id="A0A6N7L4D5"/>
<sequence length="118" mass="12461">MNTATIFADASPLIADIITGLPETNRGILRFGFESNGVTVTLSRWVGFTRQRKAQALAQAVTAFREAGWRYDPAFETKDGRTVIAFLPQGNPFTVTASPVAKPATGDGSGVAVPAFSG</sequence>
<evidence type="ECO:0000313" key="1">
    <source>
        <dbReference type="EMBL" id="MQS17468.1"/>
    </source>
</evidence>